<evidence type="ECO:0000313" key="2">
    <source>
        <dbReference type="Proteomes" id="UP000076770"/>
    </source>
</evidence>
<dbReference type="PATRIC" id="fig|2287.6.peg.2920"/>
<dbReference type="EMBL" id="LT549890">
    <property type="protein sequence ID" value="SAI85589.1"/>
    <property type="molecule type" value="Genomic_DNA"/>
</dbReference>
<reference evidence="2" key="1">
    <citation type="submission" date="2016-04" db="EMBL/GenBank/DDBJ databases">
        <authorList>
            <person name="Shah S.A."/>
            <person name="Garrett R.A."/>
        </authorList>
    </citation>
    <scope>NUCLEOTIDE SEQUENCE [LARGE SCALE GENOMIC DNA]</scope>
    <source>
        <strain evidence="2">ATCC 35091 / DSM 1616 / JCM 8930 / NBRC 15331 / P1</strain>
    </source>
</reference>
<accession>A0A0E3K1P7</accession>
<protein>
    <submittedName>
        <fullName evidence="1">ORF2 in transposon ISC1395</fullName>
    </submittedName>
</protein>
<dbReference type="Proteomes" id="UP000076770">
    <property type="component" value="Chromosome i"/>
</dbReference>
<organism evidence="1 2">
    <name type="scientific">Saccharolobus solfataricus</name>
    <name type="common">Sulfolobus solfataricus</name>
    <dbReference type="NCBI Taxonomy" id="2287"/>
    <lineage>
        <taxon>Archaea</taxon>
        <taxon>Thermoproteota</taxon>
        <taxon>Thermoprotei</taxon>
        <taxon>Sulfolobales</taxon>
        <taxon>Sulfolobaceae</taxon>
        <taxon>Saccharolobus</taxon>
    </lineage>
</organism>
<evidence type="ECO:0000313" key="1">
    <source>
        <dbReference type="EMBL" id="SAI85589.1"/>
    </source>
</evidence>
<dbReference type="AlphaFoldDB" id="A0A0E3K1P7"/>
<gene>
    <name evidence="1" type="ORF">SSOP1_2035</name>
</gene>
<name>A0A0E3K1P7_SACSO</name>
<proteinExistence type="predicted"/>
<sequence length="65" mass="7552">MKIPYIKPYNKKRPFNADNILRERLKGVIKKGVKVFFTDESGIHHDPSKVRRLASLFTPIMLGKL</sequence>